<gene>
    <name evidence="1" type="ORF">FHU40_002202</name>
</gene>
<comment type="caution">
    <text evidence="1">The sequence shown here is derived from an EMBL/GenBank/DDBJ whole genome shotgun (WGS) entry which is preliminary data.</text>
</comment>
<accession>A0A7W4VV87</accession>
<organism evidence="1 2">
    <name type="scientific">Nocardioides soli</name>
    <dbReference type="NCBI Taxonomy" id="1036020"/>
    <lineage>
        <taxon>Bacteria</taxon>
        <taxon>Bacillati</taxon>
        <taxon>Actinomycetota</taxon>
        <taxon>Actinomycetes</taxon>
        <taxon>Propionibacteriales</taxon>
        <taxon>Nocardioidaceae</taxon>
        <taxon>Nocardioides</taxon>
    </lineage>
</organism>
<proteinExistence type="predicted"/>
<dbReference type="RefSeq" id="WP_183592357.1">
    <property type="nucleotide sequence ID" value="NZ_JACHWR010000002.1"/>
</dbReference>
<dbReference type="AlphaFoldDB" id="A0A7W4VV87"/>
<dbReference type="Proteomes" id="UP000589626">
    <property type="component" value="Unassembled WGS sequence"/>
</dbReference>
<evidence type="ECO:0000313" key="1">
    <source>
        <dbReference type="EMBL" id="MBB3042384.1"/>
    </source>
</evidence>
<keyword evidence="2" id="KW-1185">Reference proteome</keyword>
<protein>
    <submittedName>
        <fullName evidence="1">Uncharacterized protein</fullName>
    </submittedName>
</protein>
<sequence>MRFWLSRRRRARLPASAGSRDVRTTPALYALDALFCWPQWTDPAPPDPVAHEDRITGR</sequence>
<reference evidence="1 2" key="1">
    <citation type="submission" date="2020-08" db="EMBL/GenBank/DDBJ databases">
        <title>Sequencing the genomes of 1000 actinobacteria strains.</title>
        <authorList>
            <person name="Klenk H.-P."/>
        </authorList>
    </citation>
    <scope>NUCLEOTIDE SEQUENCE [LARGE SCALE GENOMIC DNA]</scope>
    <source>
        <strain evidence="1 2">DSM 105498</strain>
    </source>
</reference>
<name>A0A7W4VV87_9ACTN</name>
<evidence type="ECO:0000313" key="2">
    <source>
        <dbReference type="Proteomes" id="UP000589626"/>
    </source>
</evidence>
<dbReference type="EMBL" id="JACHWR010000002">
    <property type="protein sequence ID" value="MBB3042384.1"/>
    <property type="molecule type" value="Genomic_DNA"/>
</dbReference>